<dbReference type="InterPro" id="IPR016024">
    <property type="entry name" value="ARM-type_fold"/>
</dbReference>
<gene>
    <name evidence="1" type="ORF">RFI_37835</name>
</gene>
<feature type="non-terminal residue" evidence="1">
    <location>
        <position position="1"/>
    </location>
</feature>
<evidence type="ECO:0000313" key="1">
    <source>
        <dbReference type="EMBL" id="ETN99635.1"/>
    </source>
</evidence>
<dbReference type="SUPFAM" id="SSF48371">
    <property type="entry name" value="ARM repeat"/>
    <property type="match status" value="1"/>
</dbReference>
<dbReference type="InterPro" id="IPR011989">
    <property type="entry name" value="ARM-like"/>
</dbReference>
<organism evidence="1 2">
    <name type="scientific">Reticulomyxa filosa</name>
    <dbReference type="NCBI Taxonomy" id="46433"/>
    <lineage>
        <taxon>Eukaryota</taxon>
        <taxon>Sar</taxon>
        <taxon>Rhizaria</taxon>
        <taxon>Retaria</taxon>
        <taxon>Foraminifera</taxon>
        <taxon>Monothalamids</taxon>
        <taxon>Reticulomyxidae</taxon>
        <taxon>Reticulomyxa</taxon>
    </lineage>
</organism>
<reference evidence="1 2" key="1">
    <citation type="journal article" date="2013" name="Curr. Biol.">
        <title>The Genome of the Foraminiferan Reticulomyxa filosa.</title>
        <authorList>
            <person name="Glockner G."/>
            <person name="Hulsmann N."/>
            <person name="Schleicher M."/>
            <person name="Noegel A.A."/>
            <person name="Eichinger L."/>
            <person name="Gallinger C."/>
            <person name="Pawlowski J."/>
            <person name="Sierra R."/>
            <person name="Euteneuer U."/>
            <person name="Pillet L."/>
            <person name="Moustafa A."/>
            <person name="Platzer M."/>
            <person name="Groth M."/>
            <person name="Szafranski K."/>
            <person name="Schliwa M."/>
        </authorList>
    </citation>
    <scope>NUCLEOTIDE SEQUENCE [LARGE SCALE GENOMIC DNA]</scope>
</reference>
<protein>
    <submittedName>
        <fullName evidence="1">Uncharacterized protein</fullName>
    </submittedName>
</protein>
<dbReference type="Proteomes" id="UP000023152">
    <property type="component" value="Unassembled WGS sequence"/>
</dbReference>
<comment type="caution">
    <text evidence="1">The sequence shown here is derived from an EMBL/GenBank/DDBJ whole genome shotgun (WGS) entry which is preliminary data.</text>
</comment>
<sequence length="449" mass="52536">HPDIHLCIINQIKIMQTQFNTLDDKLISDRLDSLQYLCISTETLDVVVQFYKQFFKRDLWTYANLLWVMSEKLNIVELSTDKKNEYIRKECVKSITKIALKLNERQLNEVLEFLMDGLVGEYIFTNYECALSIAKIALKLNERQLNKVFEYLMNAFDSGKITICDERAHALATISSQLGGKQLDNALQYFIHRFPSYFYYYNATQFLMKLKEEQLGDVFQCLINRLSDEKEEKYNRGRCAELLGKLSMKWNEKQLNDAFNSLKDAPNYEDYYWQYEKAHKAIIVKLSGKQFYNALGYSINKFNREIAQRLDEKQMNIALNYLMDKLNDKNKCKYTRMAYIQLIKEISNKCNEQQLNEAFNSSMGVFTDKNDNKDVRGECAKLLGTIAVNLNGKYFEDAFQCFTNELKDKSIVTLSKKWNESQLNIAFQCLIDGLKDSDWSVQKSCAESI</sequence>
<dbReference type="AlphaFoldDB" id="X6LE27"/>
<evidence type="ECO:0000313" key="2">
    <source>
        <dbReference type="Proteomes" id="UP000023152"/>
    </source>
</evidence>
<dbReference type="Gene3D" id="1.25.10.10">
    <property type="entry name" value="Leucine-rich Repeat Variant"/>
    <property type="match status" value="2"/>
</dbReference>
<accession>X6LE27</accession>
<feature type="non-terminal residue" evidence="1">
    <location>
        <position position="449"/>
    </location>
</feature>
<keyword evidence="2" id="KW-1185">Reference proteome</keyword>
<proteinExistence type="predicted"/>
<name>X6LE27_RETFI</name>
<dbReference type="EMBL" id="ASPP01043376">
    <property type="protein sequence ID" value="ETN99635.1"/>
    <property type="molecule type" value="Genomic_DNA"/>
</dbReference>